<keyword evidence="2" id="KW-1185">Reference proteome</keyword>
<sequence>MNRRSIAVAATFIVAGVVTAITYGFDSQSESKIQKIDPFEFHREGAASPEDAAKVLFRGVATGSPKHFVQHLLLGVCDGPIATLNKFAESCHVTEFSHGDERFTFYDMREARNGINHKKPVRVIKTVSFDPEDKQVAALQFEMLGTYYGKEFMSVDVAAEGYDGREYQTRIVVAQVGKQWFAMPRCRSAKSFYAIADAMDAPSHATNQVM</sequence>
<dbReference type="RefSeq" id="WP_145944041.1">
    <property type="nucleotide sequence ID" value="NZ_CP017641.1"/>
</dbReference>
<proteinExistence type="predicted"/>
<gene>
    <name evidence="1" type="ORF">Fuma_01557</name>
</gene>
<dbReference type="OrthoDB" id="274307at2"/>
<dbReference type="STRING" id="1891926.Fuma_01557"/>
<accession>A0A1P8WD13</accession>
<dbReference type="KEGG" id="fmr:Fuma_01557"/>
<organism evidence="1 2">
    <name type="scientific">Fuerstiella marisgermanici</name>
    <dbReference type="NCBI Taxonomy" id="1891926"/>
    <lineage>
        <taxon>Bacteria</taxon>
        <taxon>Pseudomonadati</taxon>
        <taxon>Planctomycetota</taxon>
        <taxon>Planctomycetia</taxon>
        <taxon>Planctomycetales</taxon>
        <taxon>Planctomycetaceae</taxon>
        <taxon>Fuerstiella</taxon>
    </lineage>
</organism>
<evidence type="ECO:0000313" key="2">
    <source>
        <dbReference type="Proteomes" id="UP000187735"/>
    </source>
</evidence>
<dbReference type="EMBL" id="CP017641">
    <property type="protein sequence ID" value="APZ91956.1"/>
    <property type="molecule type" value="Genomic_DNA"/>
</dbReference>
<dbReference type="Proteomes" id="UP000187735">
    <property type="component" value="Chromosome"/>
</dbReference>
<protein>
    <submittedName>
        <fullName evidence="1">Uncharacterized protein</fullName>
    </submittedName>
</protein>
<evidence type="ECO:0000313" key="1">
    <source>
        <dbReference type="EMBL" id="APZ91956.1"/>
    </source>
</evidence>
<name>A0A1P8WD13_9PLAN</name>
<reference evidence="1 2" key="1">
    <citation type="journal article" date="2016" name="Front. Microbiol.">
        <title>Fuerstia marisgermanicae gen. nov., sp. nov., an Unusual Member of the Phylum Planctomycetes from the German Wadden Sea.</title>
        <authorList>
            <person name="Kohn T."/>
            <person name="Heuer A."/>
            <person name="Jogler M."/>
            <person name="Vollmers J."/>
            <person name="Boedeker C."/>
            <person name="Bunk B."/>
            <person name="Rast P."/>
            <person name="Borchert D."/>
            <person name="Glockner I."/>
            <person name="Freese H.M."/>
            <person name="Klenk H.P."/>
            <person name="Overmann J."/>
            <person name="Kaster A.K."/>
            <person name="Rohde M."/>
            <person name="Wiegand S."/>
            <person name="Jogler C."/>
        </authorList>
    </citation>
    <scope>NUCLEOTIDE SEQUENCE [LARGE SCALE GENOMIC DNA]</scope>
    <source>
        <strain evidence="1 2">NH11</strain>
    </source>
</reference>
<dbReference type="AlphaFoldDB" id="A0A1P8WD13"/>